<dbReference type="InterPro" id="IPR051404">
    <property type="entry name" value="TA_system_antitoxin"/>
</dbReference>
<evidence type="ECO:0000313" key="2">
    <source>
        <dbReference type="Proteomes" id="UP000189462"/>
    </source>
</evidence>
<dbReference type="STRING" id="108003.B1C78_13970"/>
<dbReference type="SUPFAM" id="SSF143100">
    <property type="entry name" value="TTHA1013/TTHA0281-like"/>
    <property type="match status" value="1"/>
</dbReference>
<dbReference type="EMBL" id="MVBK01000091">
    <property type="protein sequence ID" value="OOG22779.1"/>
    <property type="molecule type" value="Genomic_DNA"/>
</dbReference>
<dbReference type="AlphaFoldDB" id="A0A1V3NCE7"/>
<comment type="caution">
    <text evidence="1">The sequence shown here is derived from an EMBL/GenBank/DDBJ whole genome shotgun (WGS) entry which is preliminary data.</text>
</comment>
<accession>A0A1V3NCE7</accession>
<gene>
    <name evidence="1" type="ORF">B1C78_13970</name>
</gene>
<proteinExistence type="predicted"/>
<dbReference type="RefSeq" id="WP_077279774.1">
    <property type="nucleotide sequence ID" value="NZ_MVBK01000091.1"/>
</dbReference>
<dbReference type="Gene3D" id="3.30.160.250">
    <property type="match status" value="1"/>
</dbReference>
<dbReference type="Proteomes" id="UP000189462">
    <property type="component" value="Unassembled WGS sequence"/>
</dbReference>
<organism evidence="1 2">
    <name type="scientific">Thioalkalivibrio denitrificans</name>
    <dbReference type="NCBI Taxonomy" id="108003"/>
    <lineage>
        <taxon>Bacteria</taxon>
        <taxon>Pseudomonadati</taxon>
        <taxon>Pseudomonadota</taxon>
        <taxon>Gammaproteobacteria</taxon>
        <taxon>Chromatiales</taxon>
        <taxon>Ectothiorhodospiraceae</taxon>
        <taxon>Thioalkalivibrio</taxon>
    </lineage>
</organism>
<dbReference type="OrthoDB" id="9807959at2"/>
<evidence type="ECO:0008006" key="3">
    <source>
        <dbReference type="Google" id="ProtNLM"/>
    </source>
</evidence>
<dbReference type="PANTHER" id="PTHR34504:SF2">
    <property type="entry name" value="UPF0150 PROTEIN SSL0259"/>
    <property type="match status" value="1"/>
</dbReference>
<keyword evidence="2" id="KW-1185">Reference proteome</keyword>
<sequence length="68" mass="7495">MNYKIVIEETTLGYSAHSPDVDGCVATGSTREGVIEAIRELIDDHLEWLGEHTPRGGRVRGGVLEMRT</sequence>
<name>A0A1V3NCE7_9GAMM</name>
<dbReference type="PANTHER" id="PTHR34504">
    <property type="entry name" value="ANTITOXIN HICB"/>
    <property type="match status" value="1"/>
</dbReference>
<protein>
    <recommendedName>
        <fullName evidence="3">HicB family protein</fullName>
    </recommendedName>
</protein>
<dbReference type="InterPro" id="IPR035069">
    <property type="entry name" value="TTHA1013/TTHA0281-like"/>
</dbReference>
<evidence type="ECO:0000313" key="1">
    <source>
        <dbReference type="EMBL" id="OOG22779.1"/>
    </source>
</evidence>
<reference evidence="1 2" key="1">
    <citation type="submission" date="2017-02" db="EMBL/GenBank/DDBJ databases">
        <title>Genomic diversity within the haloalkaliphilic genus Thioalkalivibrio.</title>
        <authorList>
            <person name="Ahn A.-C."/>
            <person name="Meier-Kolthoff J."/>
            <person name="Overmars L."/>
            <person name="Richter M."/>
            <person name="Woyke T."/>
            <person name="Sorokin D.Y."/>
            <person name="Muyzer G."/>
        </authorList>
    </citation>
    <scope>NUCLEOTIDE SEQUENCE [LARGE SCALE GENOMIC DNA]</scope>
    <source>
        <strain evidence="1 2">ALJD</strain>
    </source>
</reference>